<dbReference type="InterPro" id="IPR051811">
    <property type="entry name" value="Cytochrome_c550/c551-like"/>
</dbReference>
<gene>
    <name evidence="9" type="ORF">A7K91_17970</name>
</gene>
<dbReference type="Proteomes" id="UP000092024">
    <property type="component" value="Unassembled WGS sequence"/>
</dbReference>
<keyword evidence="1" id="KW-0813">Transport</keyword>
<feature type="domain" description="Cytochrome c" evidence="8">
    <location>
        <begin position="44"/>
        <end position="119"/>
    </location>
</feature>
<organism evidence="9 10">
    <name type="scientific">Paenibacillus oryzae</name>
    <dbReference type="NCBI Taxonomy" id="1844972"/>
    <lineage>
        <taxon>Bacteria</taxon>
        <taxon>Bacillati</taxon>
        <taxon>Bacillota</taxon>
        <taxon>Bacilli</taxon>
        <taxon>Bacillales</taxon>
        <taxon>Paenibacillaceae</taxon>
        <taxon>Paenibacillus</taxon>
    </lineage>
</organism>
<evidence type="ECO:0000256" key="5">
    <source>
        <dbReference type="ARBA" id="ARBA00023004"/>
    </source>
</evidence>
<evidence type="ECO:0000259" key="8">
    <source>
        <dbReference type="PROSITE" id="PS51007"/>
    </source>
</evidence>
<feature type="binding site" description="axial binding residue" evidence="7">
    <location>
        <position position="61"/>
    </location>
    <ligand>
        <name>heme c</name>
        <dbReference type="ChEBI" id="CHEBI:61717"/>
    </ligand>
    <ligandPart>
        <name>Fe</name>
        <dbReference type="ChEBI" id="CHEBI:18248"/>
    </ligandPart>
</feature>
<evidence type="ECO:0000256" key="1">
    <source>
        <dbReference type="ARBA" id="ARBA00022448"/>
    </source>
</evidence>
<dbReference type="PIRSF" id="PIRSF000025">
    <property type="entry name" value="Cytc_Bsub_c550"/>
    <property type="match status" value="1"/>
</dbReference>
<feature type="binding site" description="covalent" evidence="6">
    <location>
        <position position="60"/>
    </location>
    <ligand>
        <name>heme c</name>
        <dbReference type="ChEBI" id="CHEBI:61717"/>
    </ligand>
</feature>
<evidence type="ECO:0000256" key="3">
    <source>
        <dbReference type="ARBA" id="ARBA00022723"/>
    </source>
</evidence>
<dbReference type="GO" id="GO:0009055">
    <property type="term" value="F:electron transfer activity"/>
    <property type="evidence" value="ECO:0007669"/>
    <property type="project" value="InterPro"/>
</dbReference>
<sequence>MHKWIMAGLMSLAGLLAVILLLTAMPAKEAGEGGGAFTVPDREVDVAASTQIYQNMCISCHGTDLQGGVGPALANVGASLSKEQLYKIISGGRGVMPAFKDKLTEDEIITITTWLSSLK</sequence>
<feature type="binding site" description="covalent" evidence="6">
    <location>
        <position position="57"/>
    </location>
    <ligand>
        <name>heme c</name>
        <dbReference type="ChEBI" id="CHEBI:61717"/>
    </ligand>
</feature>
<dbReference type="EMBL" id="LYPA01000069">
    <property type="protein sequence ID" value="OBR63801.1"/>
    <property type="molecule type" value="Genomic_DNA"/>
</dbReference>
<keyword evidence="5 7" id="KW-0408">Iron</keyword>
<keyword evidence="2 6" id="KW-0349">Heme</keyword>
<evidence type="ECO:0000256" key="2">
    <source>
        <dbReference type="ARBA" id="ARBA00022617"/>
    </source>
</evidence>
<comment type="caution">
    <text evidence="9">The sequence shown here is derived from an EMBL/GenBank/DDBJ whole genome shotgun (WGS) entry which is preliminary data.</text>
</comment>
<reference evidence="9 10" key="1">
    <citation type="submission" date="2016-05" db="EMBL/GenBank/DDBJ databases">
        <title>Paenibacillus oryzae. sp. nov., isolated from the rice root.</title>
        <authorList>
            <person name="Zhang J."/>
            <person name="Zhang X."/>
        </authorList>
    </citation>
    <scope>NUCLEOTIDE SEQUENCE [LARGE SCALE GENOMIC DNA]</scope>
    <source>
        <strain evidence="9 10">1DrF-4</strain>
    </source>
</reference>
<evidence type="ECO:0000256" key="4">
    <source>
        <dbReference type="ARBA" id="ARBA00022982"/>
    </source>
</evidence>
<evidence type="ECO:0000256" key="6">
    <source>
        <dbReference type="PIRSR" id="PIRSR000025-1"/>
    </source>
</evidence>
<keyword evidence="4" id="KW-0249">Electron transport</keyword>
<evidence type="ECO:0000313" key="10">
    <source>
        <dbReference type="Proteomes" id="UP000092024"/>
    </source>
</evidence>
<dbReference type="PANTHER" id="PTHR37823:SF4">
    <property type="entry name" value="MENAQUINOL-CYTOCHROME C REDUCTASE CYTOCHROME B_C SUBUNIT"/>
    <property type="match status" value="1"/>
</dbReference>
<dbReference type="PROSITE" id="PS51007">
    <property type="entry name" value="CYTC"/>
    <property type="match status" value="1"/>
</dbReference>
<keyword evidence="3 7" id="KW-0479">Metal-binding</keyword>
<evidence type="ECO:0000256" key="7">
    <source>
        <dbReference type="PIRSR" id="PIRSR000025-2"/>
    </source>
</evidence>
<feature type="binding site" description="axial binding residue" evidence="7">
    <location>
        <position position="96"/>
    </location>
    <ligand>
        <name>heme c</name>
        <dbReference type="ChEBI" id="CHEBI:61717"/>
    </ligand>
    <ligandPart>
        <name>Fe</name>
        <dbReference type="ChEBI" id="CHEBI:18248"/>
    </ligandPart>
</feature>
<dbReference type="SUPFAM" id="SSF46626">
    <property type="entry name" value="Cytochrome c"/>
    <property type="match status" value="1"/>
</dbReference>
<dbReference type="GO" id="GO:0005506">
    <property type="term" value="F:iron ion binding"/>
    <property type="evidence" value="ECO:0007669"/>
    <property type="project" value="InterPro"/>
</dbReference>
<dbReference type="InterPro" id="IPR009056">
    <property type="entry name" value="Cyt_c-like_dom"/>
</dbReference>
<proteinExistence type="predicted"/>
<dbReference type="RefSeq" id="WP_068685764.1">
    <property type="nucleotide sequence ID" value="NZ_LYPA01000069.1"/>
</dbReference>
<evidence type="ECO:0000313" key="9">
    <source>
        <dbReference type="EMBL" id="OBR63801.1"/>
    </source>
</evidence>
<dbReference type="GO" id="GO:0016020">
    <property type="term" value="C:membrane"/>
    <property type="evidence" value="ECO:0007669"/>
    <property type="project" value="InterPro"/>
</dbReference>
<dbReference type="STRING" id="1844972.A7K91_17970"/>
<protein>
    <recommendedName>
        <fullName evidence="8">Cytochrome c domain-containing protein</fullName>
    </recommendedName>
</protein>
<comment type="PTM">
    <text evidence="6">Binds 1 heme c group covalently per subunit.</text>
</comment>
<dbReference type="OrthoDB" id="7933886at2"/>
<dbReference type="InterPro" id="IPR012218">
    <property type="entry name" value="Cyt_c_BACSU-c550-type"/>
</dbReference>
<accession>A0A1A5YDT8</accession>
<dbReference type="PANTHER" id="PTHR37823">
    <property type="entry name" value="CYTOCHROME C-553-LIKE"/>
    <property type="match status" value="1"/>
</dbReference>
<dbReference type="Pfam" id="PF13442">
    <property type="entry name" value="Cytochrome_CBB3"/>
    <property type="match status" value="1"/>
</dbReference>
<dbReference type="Gene3D" id="1.10.760.10">
    <property type="entry name" value="Cytochrome c-like domain"/>
    <property type="match status" value="1"/>
</dbReference>
<keyword evidence="10" id="KW-1185">Reference proteome</keyword>
<dbReference type="GO" id="GO:0020037">
    <property type="term" value="F:heme binding"/>
    <property type="evidence" value="ECO:0007669"/>
    <property type="project" value="InterPro"/>
</dbReference>
<dbReference type="AlphaFoldDB" id="A0A1A5YDT8"/>
<dbReference type="InterPro" id="IPR036909">
    <property type="entry name" value="Cyt_c-like_dom_sf"/>
</dbReference>
<name>A0A1A5YDT8_9BACL</name>